<reference evidence="2 3" key="1">
    <citation type="submission" date="2017-02" db="EMBL/GenBank/DDBJ databases">
        <title>The complete genomic sequence of a novel cold adapted crude oil-degrading bacterium Planococcus qaidamina Y42.</title>
        <authorList>
            <person name="Yang R."/>
        </authorList>
    </citation>
    <scope>NUCLEOTIDE SEQUENCE [LARGE SCALE GENOMIC DNA]</scope>
    <source>
        <strain evidence="2 3">Y42</strain>
    </source>
</reference>
<dbReference type="EMBL" id="CP019640">
    <property type="protein sequence ID" value="AQQ54844.1"/>
    <property type="molecule type" value="Genomic_DNA"/>
</dbReference>
<dbReference type="KEGG" id="pmar:B0X71_18210"/>
<dbReference type="PANTHER" id="PTHR43798">
    <property type="entry name" value="MONOACYLGLYCEROL LIPASE"/>
    <property type="match status" value="1"/>
</dbReference>
<dbReference type="InterPro" id="IPR050266">
    <property type="entry name" value="AB_hydrolase_sf"/>
</dbReference>
<accession>A0A1Q2L399</accession>
<dbReference type="Pfam" id="PF00561">
    <property type="entry name" value="Abhydrolase_1"/>
    <property type="match status" value="1"/>
</dbReference>
<keyword evidence="3" id="KW-1185">Reference proteome</keyword>
<dbReference type="InterPro" id="IPR000639">
    <property type="entry name" value="Epox_hydrolase-like"/>
</dbReference>
<protein>
    <submittedName>
        <fullName evidence="2">Alpha/beta hydrolase</fullName>
    </submittedName>
</protein>
<dbReference type="InterPro" id="IPR000073">
    <property type="entry name" value="AB_hydrolase_1"/>
</dbReference>
<organism evidence="2 3">
    <name type="scientific">Planococcus lenghuensis</name>
    <dbReference type="NCBI Taxonomy" id="2213202"/>
    <lineage>
        <taxon>Bacteria</taxon>
        <taxon>Bacillati</taxon>
        <taxon>Bacillota</taxon>
        <taxon>Bacilli</taxon>
        <taxon>Bacillales</taxon>
        <taxon>Caryophanaceae</taxon>
        <taxon>Planococcus</taxon>
    </lineage>
</organism>
<dbReference type="GO" id="GO:0047372">
    <property type="term" value="F:monoacylglycerol lipase activity"/>
    <property type="evidence" value="ECO:0007669"/>
    <property type="project" value="TreeGrafter"/>
</dbReference>
<dbReference type="Gene3D" id="3.40.50.1820">
    <property type="entry name" value="alpha/beta hydrolase"/>
    <property type="match status" value="1"/>
</dbReference>
<evidence type="ECO:0000259" key="1">
    <source>
        <dbReference type="Pfam" id="PF00561"/>
    </source>
</evidence>
<name>A0A1Q2L399_9BACL</name>
<evidence type="ECO:0000313" key="3">
    <source>
        <dbReference type="Proteomes" id="UP000188184"/>
    </source>
</evidence>
<dbReference type="Proteomes" id="UP000188184">
    <property type="component" value="Chromosome"/>
</dbReference>
<dbReference type="OrthoDB" id="9775557at2"/>
<dbReference type="GO" id="GO:0016020">
    <property type="term" value="C:membrane"/>
    <property type="evidence" value="ECO:0007669"/>
    <property type="project" value="TreeGrafter"/>
</dbReference>
<dbReference type="PANTHER" id="PTHR43798:SF33">
    <property type="entry name" value="HYDROLASE, PUTATIVE (AFU_ORTHOLOGUE AFUA_2G14860)-RELATED"/>
    <property type="match status" value="1"/>
</dbReference>
<sequence length="272" mass="30140">MKIEQKEVQAGEHKIAYRTAGSGPETIILMHGIPSNSFEWIHVMPQLAQKYTVIAPDMVGFGASERAGREALTLPLQAMHVLALMETLGIPEAHVVGHDLGGGVAQILAVNFPEKIKSLVVLDGVAFNNWPLPSVVALRYPTALEFESPVLFIEKFFRVGLFHPELLTPEVLEHFLSPFDHPGGLAELQEASFALDHHQTEDIVPKLAQLKMTATFLYGQFDRYLPPYWGLKLQETVPGSTFKVLPEAGHFSNLDNPLLVAQEIQAHLDRVK</sequence>
<dbReference type="RefSeq" id="WP_077590745.1">
    <property type="nucleotide sequence ID" value="NZ_CP019640.1"/>
</dbReference>
<proteinExistence type="predicted"/>
<dbReference type="InterPro" id="IPR029058">
    <property type="entry name" value="AB_hydrolase_fold"/>
</dbReference>
<dbReference type="GO" id="GO:0046464">
    <property type="term" value="P:acylglycerol catabolic process"/>
    <property type="evidence" value="ECO:0007669"/>
    <property type="project" value="TreeGrafter"/>
</dbReference>
<feature type="domain" description="AB hydrolase-1" evidence="1">
    <location>
        <begin position="26"/>
        <end position="257"/>
    </location>
</feature>
<keyword evidence="2" id="KW-0378">Hydrolase</keyword>
<dbReference type="PRINTS" id="PR00111">
    <property type="entry name" value="ABHYDROLASE"/>
</dbReference>
<dbReference type="SUPFAM" id="SSF53474">
    <property type="entry name" value="alpha/beta-Hydrolases"/>
    <property type="match status" value="1"/>
</dbReference>
<dbReference type="PRINTS" id="PR00412">
    <property type="entry name" value="EPOXHYDRLASE"/>
</dbReference>
<dbReference type="AlphaFoldDB" id="A0A1Q2L399"/>
<gene>
    <name evidence="2" type="ORF">B0X71_18210</name>
</gene>
<evidence type="ECO:0000313" key="2">
    <source>
        <dbReference type="EMBL" id="AQQ54844.1"/>
    </source>
</evidence>